<feature type="transmembrane region" description="Helical" evidence="1">
    <location>
        <begin position="299"/>
        <end position="317"/>
    </location>
</feature>
<dbReference type="PANTHER" id="PTHR30238:SF4">
    <property type="entry name" value="SLL1022 PROTEIN"/>
    <property type="match status" value="1"/>
</dbReference>
<gene>
    <name evidence="2" type="ORF">MNB_SV-13-1070</name>
</gene>
<dbReference type="EMBL" id="FPHM01000142">
    <property type="protein sequence ID" value="SFV69999.1"/>
    <property type="molecule type" value="Genomic_DNA"/>
</dbReference>
<dbReference type="PANTHER" id="PTHR30238">
    <property type="entry name" value="MEMBRANE BOUND PREDICTED REDOX MODULATOR"/>
    <property type="match status" value="1"/>
</dbReference>
<accession>A0A1W1CW44</accession>
<name>A0A1W1CW44_9ZZZZ</name>
<dbReference type="InterPro" id="IPR007427">
    <property type="entry name" value="DUF475"/>
</dbReference>
<dbReference type="AlphaFoldDB" id="A0A1W1CW44"/>
<dbReference type="Pfam" id="PF04332">
    <property type="entry name" value="DUF475"/>
    <property type="match status" value="1"/>
</dbReference>
<feature type="transmembrane region" description="Helical" evidence="1">
    <location>
        <begin position="240"/>
        <end position="260"/>
    </location>
</feature>
<feature type="transmembrane region" description="Helical" evidence="1">
    <location>
        <begin position="155"/>
        <end position="176"/>
    </location>
</feature>
<keyword evidence="1" id="KW-0812">Transmembrane</keyword>
<protein>
    <submittedName>
        <fullName evidence="2">Integral membrane protein</fullName>
    </submittedName>
</protein>
<dbReference type="NCBIfam" id="NF010619">
    <property type="entry name" value="PRK14013.2-5"/>
    <property type="match status" value="1"/>
</dbReference>
<feature type="transmembrane region" description="Helical" evidence="1">
    <location>
        <begin position="272"/>
        <end position="293"/>
    </location>
</feature>
<evidence type="ECO:0000256" key="1">
    <source>
        <dbReference type="SAM" id="Phobius"/>
    </source>
</evidence>
<evidence type="ECO:0000313" key="2">
    <source>
        <dbReference type="EMBL" id="SFV69999.1"/>
    </source>
</evidence>
<organism evidence="2">
    <name type="scientific">hydrothermal vent metagenome</name>
    <dbReference type="NCBI Taxonomy" id="652676"/>
    <lineage>
        <taxon>unclassified sequences</taxon>
        <taxon>metagenomes</taxon>
        <taxon>ecological metagenomes</taxon>
    </lineage>
</organism>
<proteinExistence type="predicted"/>
<feature type="transmembrane region" description="Helical" evidence="1">
    <location>
        <begin position="12"/>
        <end position="42"/>
    </location>
</feature>
<feature type="transmembrane region" description="Helical" evidence="1">
    <location>
        <begin position="63"/>
        <end position="96"/>
    </location>
</feature>
<feature type="transmembrane region" description="Helical" evidence="1">
    <location>
        <begin position="116"/>
        <end position="134"/>
    </location>
</feature>
<keyword evidence="1" id="KW-0472">Membrane</keyword>
<feature type="transmembrane region" description="Helical" evidence="1">
    <location>
        <begin position="182"/>
        <end position="203"/>
    </location>
</feature>
<keyword evidence="1" id="KW-1133">Transmembrane helix</keyword>
<sequence length="330" mass="36495">MQHFKSSFVVTAVGLALALYIGGISALYIVALLAVLEISLSFDNAVVNAKVLETMEPKWQERFITWGMIVAVFGMRFVFPIVIVAVASGLGIWETFMLALNEPHEYHNTLVSVEKLIFAFGGSFLLMVFLSFIFDTDREDKWISSIENSKVLEKMGRVSSANMMISISIGLIITSLTSSYEIALAYFTGILLYSLISSLDEFFNSNGVRSGIIGFLYLEVLDASFSFDGVIGAFALSSDIFIIMIGLGIGAMFVRSLTIYMLKNKTLTEYRYLEHGAHYAILALAIIMLVKIFCQIDEVIVGTIGIIFIAVSAYHSIKANKIPIDVKIEK</sequence>
<reference evidence="2" key="1">
    <citation type="submission" date="2016-10" db="EMBL/GenBank/DDBJ databases">
        <authorList>
            <person name="de Groot N.N."/>
        </authorList>
    </citation>
    <scope>NUCLEOTIDE SEQUENCE</scope>
</reference>